<feature type="transmembrane region" description="Helical" evidence="2">
    <location>
        <begin position="182"/>
        <end position="200"/>
    </location>
</feature>
<protein>
    <submittedName>
        <fullName evidence="4">Uncharacterized protein</fullName>
    </submittedName>
</protein>
<dbReference type="AlphaFoldDB" id="A0A0C3A8J2"/>
<dbReference type="Proteomes" id="UP000054097">
    <property type="component" value="Unassembled WGS sequence"/>
</dbReference>
<dbReference type="HOGENOM" id="CLU_022883_6_1_1"/>
<evidence type="ECO:0000256" key="3">
    <source>
        <dbReference type="SAM" id="SignalP"/>
    </source>
</evidence>
<keyword evidence="2" id="KW-1133">Transmembrane helix</keyword>
<feature type="signal peptide" evidence="3">
    <location>
        <begin position="1"/>
        <end position="16"/>
    </location>
</feature>
<evidence type="ECO:0000256" key="1">
    <source>
        <dbReference type="SAM" id="MobiDB-lite"/>
    </source>
</evidence>
<dbReference type="EMBL" id="KN824399">
    <property type="protein sequence ID" value="KIM20960.1"/>
    <property type="molecule type" value="Genomic_DNA"/>
</dbReference>
<dbReference type="OrthoDB" id="2733714at2759"/>
<feature type="chain" id="PRO_5002160917" evidence="3">
    <location>
        <begin position="17"/>
        <end position="526"/>
    </location>
</feature>
<organism evidence="4 5">
    <name type="scientific">Serendipita vermifera MAFF 305830</name>
    <dbReference type="NCBI Taxonomy" id="933852"/>
    <lineage>
        <taxon>Eukaryota</taxon>
        <taxon>Fungi</taxon>
        <taxon>Dikarya</taxon>
        <taxon>Basidiomycota</taxon>
        <taxon>Agaricomycotina</taxon>
        <taxon>Agaricomycetes</taxon>
        <taxon>Sebacinales</taxon>
        <taxon>Serendipitaceae</taxon>
        <taxon>Serendipita</taxon>
    </lineage>
</organism>
<name>A0A0C3A8J2_SERVB</name>
<reference evidence="4 5" key="1">
    <citation type="submission" date="2014-04" db="EMBL/GenBank/DDBJ databases">
        <authorList>
            <consortium name="DOE Joint Genome Institute"/>
            <person name="Kuo A."/>
            <person name="Zuccaro A."/>
            <person name="Kohler A."/>
            <person name="Nagy L.G."/>
            <person name="Floudas D."/>
            <person name="Copeland A."/>
            <person name="Barry K.W."/>
            <person name="Cichocki N."/>
            <person name="Veneault-Fourrey C."/>
            <person name="LaButti K."/>
            <person name="Lindquist E.A."/>
            <person name="Lipzen A."/>
            <person name="Lundell T."/>
            <person name="Morin E."/>
            <person name="Murat C."/>
            <person name="Sun H."/>
            <person name="Tunlid A."/>
            <person name="Henrissat B."/>
            <person name="Grigoriev I.V."/>
            <person name="Hibbett D.S."/>
            <person name="Martin F."/>
            <person name="Nordberg H.P."/>
            <person name="Cantor M.N."/>
            <person name="Hua S.X."/>
        </authorList>
    </citation>
    <scope>NUCLEOTIDE SEQUENCE [LARGE SCALE GENOMIC DNA]</scope>
    <source>
        <strain evidence="4 5">MAFF 305830</strain>
    </source>
</reference>
<feature type="transmembrane region" description="Helical" evidence="2">
    <location>
        <begin position="212"/>
        <end position="231"/>
    </location>
</feature>
<feature type="transmembrane region" description="Helical" evidence="2">
    <location>
        <begin position="45"/>
        <end position="67"/>
    </location>
</feature>
<feature type="transmembrane region" description="Helical" evidence="2">
    <location>
        <begin position="403"/>
        <end position="424"/>
    </location>
</feature>
<evidence type="ECO:0000313" key="5">
    <source>
        <dbReference type="Proteomes" id="UP000054097"/>
    </source>
</evidence>
<keyword evidence="2" id="KW-0472">Membrane</keyword>
<evidence type="ECO:0000313" key="4">
    <source>
        <dbReference type="EMBL" id="KIM20960.1"/>
    </source>
</evidence>
<keyword evidence="2" id="KW-0812">Transmembrane</keyword>
<feature type="transmembrane region" description="Helical" evidence="2">
    <location>
        <begin position="88"/>
        <end position="111"/>
    </location>
</feature>
<proteinExistence type="predicted"/>
<keyword evidence="5" id="KW-1185">Reference proteome</keyword>
<sequence length="526" mass="60113">MFILLLAYAITQSVYGDAGPIQVSIQSRDVASCDGLNRQRYMRSMVWSCLFTIFLCTWVAIHPNVHFRPEKRDQKWFERWLWDPLHDFIKYKLLLFLWALLVPEYILAWAVRQYAQAGAISKQVPEWTRTHGFFLVMGGFHLFRLPADIPVCPLKFTDFPVDILEIIAPTETELRDKGKSDAVTKLIVLIQTLWFVVQCIARGTQNLPLTELEVVTLAYAMLNFFIYVFWWDKPRNVGCPIRVYKTSVTTHEESGEKADKWDDNWTTHTSRPILTKRSHPTPPTFRVHPYASPSPSHRTLALPSSVPLDIHPPNPNFNISTIPFLKRKQKSPRHPRQGPTHPTQFPLRRHRHPLPIRKGYPRLHRLVHGRARPVCAFRDRFVTVSERHSIPMFWSGRMADRDLGLAGLGPSVLGAAFGAIHCIAWSSEFPSRAELALWRISCVSMIVVPFAVALVCAGWTGGRREGAWYMTLLTFIVIISTILLGLSAWLYIASRIATLVIAFTSLRSLPPAALVTVDWTTFIPHI</sequence>
<keyword evidence="3" id="KW-0732">Signal</keyword>
<feature type="region of interest" description="Disordered" evidence="1">
    <location>
        <begin position="328"/>
        <end position="348"/>
    </location>
</feature>
<feature type="transmembrane region" description="Helical" evidence="2">
    <location>
        <begin position="467"/>
        <end position="492"/>
    </location>
</feature>
<accession>A0A0C3A8J2</accession>
<evidence type="ECO:0000256" key="2">
    <source>
        <dbReference type="SAM" id="Phobius"/>
    </source>
</evidence>
<gene>
    <name evidence="4" type="ORF">M408DRAFT_81236</name>
</gene>
<dbReference type="PANTHER" id="PTHR35043:SF7">
    <property type="entry name" value="TRANSCRIPTION FACTOR DOMAIN-CONTAINING PROTEIN"/>
    <property type="match status" value="1"/>
</dbReference>
<feature type="transmembrane region" description="Helical" evidence="2">
    <location>
        <begin position="436"/>
        <end position="461"/>
    </location>
</feature>
<dbReference type="PANTHER" id="PTHR35043">
    <property type="entry name" value="TRANSCRIPTION FACTOR DOMAIN-CONTAINING PROTEIN"/>
    <property type="match status" value="1"/>
</dbReference>
<reference evidence="5" key="2">
    <citation type="submission" date="2015-01" db="EMBL/GenBank/DDBJ databases">
        <title>Evolutionary Origins and Diversification of the Mycorrhizal Mutualists.</title>
        <authorList>
            <consortium name="DOE Joint Genome Institute"/>
            <consortium name="Mycorrhizal Genomics Consortium"/>
            <person name="Kohler A."/>
            <person name="Kuo A."/>
            <person name="Nagy L.G."/>
            <person name="Floudas D."/>
            <person name="Copeland A."/>
            <person name="Barry K.W."/>
            <person name="Cichocki N."/>
            <person name="Veneault-Fourrey C."/>
            <person name="LaButti K."/>
            <person name="Lindquist E.A."/>
            <person name="Lipzen A."/>
            <person name="Lundell T."/>
            <person name="Morin E."/>
            <person name="Murat C."/>
            <person name="Riley R."/>
            <person name="Ohm R."/>
            <person name="Sun H."/>
            <person name="Tunlid A."/>
            <person name="Henrissat B."/>
            <person name="Grigoriev I.V."/>
            <person name="Hibbett D.S."/>
            <person name="Martin F."/>
        </authorList>
    </citation>
    <scope>NUCLEOTIDE SEQUENCE [LARGE SCALE GENOMIC DNA]</scope>
    <source>
        <strain evidence="5">MAFF 305830</strain>
    </source>
</reference>